<dbReference type="Proteomes" id="UP001501343">
    <property type="component" value="Unassembled WGS sequence"/>
</dbReference>
<feature type="domain" description="Gcp-like" evidence="1">
    <location>
        <begin position="64"/>
        <end position="174"/>
    </location>
</feature>
<accession>A0ABP5B354</accession>
<dbReference type="EMBL" id="BAAAOF010000004">
    <property type="protein sequence ID" value="GAA1929013.1"/>
    <property type="molecule type" value="Genomic_DNA"/>
</dbReference>
<keyword evidence="3" id="KW-1185">Reference proteome</keyword>
<dbReference type="Gene3D" id="3.30.420.40">
    <property type="match status" value="2"/>
</dbReference>
<evidence type="ECO:0000313" key="2">
    <source>
        <dbReference type="EMBL" id="GAA1929013.1"/>
    </source>
</evidence>
<proteinExistence type="predicted"/>
<evidence type="ECO:0000259" key="1">
    <source>
        <dbReference type="Pfam" id="PF00814"/>
    </source>
</evidence>
<dbReference type="InterPro" id="IPR022496">
    <property type="entry name" value="T6A_TsaB"/>
</dbReference>
<dbReference type="Pfam" id="PF00814">
    <property type="entry name" value="TsaD"/>
    <property type="match status" value="1"/>
</dbReference>
<gene>
    <name evidence="2" type="primary">tsaB</name>
    <name evidence="2" type="ORF">GCM10009775_21320</name>
</gene>
<reference evidence="3" key="1">
    <citation type="journal article" date="2019" name="Int. J. Syst. Evol. Microbiol.">
        <title>The Global Catalogue of Microorganisms (GCM) 10K type strain sequencing project: providing services to taxonomists for standard genome sequencing and annotation.</title>
        <authorList>
            <consortium name="The Broad Institute Genomics Platform"/>
            <consortium name="The Broad Institute Genome Sequencing Center for Infectious Disease"/>
            <person name="Wu L."/>
            <person name="Ma J."/>
        </authorList>
    </citation>
    <scope>NUCLEOTIDE SEQUENCE [LARGE SCALE GENOMIC DNA]</scope>
    <source>
        <strain evidence="3">JCM 14900</strain>
    </source>
</reference>
<protein>
    <submittedName>
        <fullName evidence="2">tRNA (Adenosine(37)-N6)-threonylcarbamoyltransferase complex dimerization subunit type 1 TsaB</fullName>
    </submittedName>
</protein>
<dbReference type="SUPFAM" id="SSF53067">
    <property type="entry name" value="Actin-like ATPase domain"/>
    <property type="match status" value="1"/>
</dbReference>
<dbReference type="NCBIfam" id="TIGR03725">
    <property type="entry name" value="T6A_YeaZ"/>
    <property type="match status" value="1"/>
</dbReference>
<dbReference type="InterPro" id="IPR043129">
    <property type="entry name" value="ATPase_NBD"/>
</dbReference>
<organism evidence="2 3">
    <name type="scientific">Microbacterium aoyamense</name>
    <dbReference type="NCBI Taxonomy" id="344166"/>
    <lineage>
        <taxon>Bacteria</taxon>
        <taxon>Bacillati</taxon>
        <taxon>Actinomycetota</taxon>
        <taxon>Actinomycetes</taxon>
        <taxon>Micrococcales</taxon>
        <taxon>Microbacteriaceae</taxon>
        <taxon>Microbacterium</taxon>
    </lineage>
</organism>
<dbReference type="InterPro" id="IPR000905">
    <property type="entry name" value="Gcp-like_dom"/>
</dbReference>
<evidence type="ECO:0000313" key="3">
    <source>
        <dbReference type="Proteomes" id="UP001501343"/>
    </source>
</evidence>
<name>A0ABP5B354_9MICO</name>
<comment type="caution">
    <text evidence="2">The sequence shown here is derived from an EMBL/GenBank/DDBJ whole genome shotgun (WGS) entry which is preliminary data.</text>
</comment>
<sequence length="254" mass="25877">MFVATASVDCRGAAAGAGRRLPRKRDYPGRVILGIDTSLGTAVAVVEDDGLVRAEASSDNPLGHAEVIGDLLQRVLADAALGPIGATLAPGAVAVTYVASGMGPGPFTGLRVGIAAARAFALGRGVPVIPVPSHDAVALGILLDEAMTDAASTRFAVVTDARRKEFAFTVYEGLDDDGLPVRVTEPALVPRDDLDGVLEALGAHRRDAASVSASMLALAAARALAAGRELATSEPLYLRAPDVTLPAGPKRVTA</sequence>